<evidence type="ECO:0000259" key="3">
    <source>
        <dbReference type="Pfam" id="PF00135"/>
    </source>
</evidence>
<keyword evidence="1" id="KW-0812">Transmembrane</keyword>
<dbReference type="InterPro" id="IPR002018">
    <property type="entry name" value="CarbesteraseB"/>
</dbReference>
<feature type="chain" id="PRO_5043551658" description="Carboxylesterase type B domain-containing protein" evidence="2">
    <location>
        <begin position="18"/>
        <end position="617"/>
    </location>
</feature>
<keyword evidence="2" id="KW-0732">Signal</keyword>
<dbReference type="SUPFAM" id="SSF53474">
    <property type="entry name" value="alpha/beta-Hydrolases"/>
    <property type="match status" value="1"/>
</dbReference>
<feature type="transmembrane region" description="Helical" evidence="1">
    <location>
        <begin position="562"/>
        <end position="584"/>
    </location>
</feature>
<name>A0AAV5WN90_9BILA</name>
<dbReference type="Pfam" id="PF00135">
    <property type="entry name" value="COesterase"/>
    <property type="match status" value="1"/>
</dbReference>
<organism evidence="4 5">
    <name type="scientific">Pristionchus fissidentatus</name>
    <dbReference type="NCBI Taxonomy" id="1538716"/>
    <lineage>
        <taxon>Eukaryota</taxon>
        <taxon>Metazoa</taxon>
        <taxon>Ecdysozoa</taxon>
        <taxon>Nematoda</taxon>
        <taxon>Chromadorea</taxon>
        <taxon>Rhabditida</taxon>
        <taxon>Rhabditina</taxon>
        <taxon>Diplogasteromorpha</taxon>
        <taxon>Diplogasteroidea</taxon>
        <taxon>Neodiplogasteridae</taxon>
        <taxon>Pristionchus</taxon>
    </lineage>
</organism>
<dbReference type="PANTHER" id="PTHR45580">
    <property type="entry name" value="PROTEIN CBG05369"/>
    <property type="match status" value="1"/>
</dbReference>
<keyword evidence="5" id="KW-1185">Reference proteome</keyword>
<gene>
    <name evidence="4" type="ORF">PFISCL1PPCAC_22506</name>
</gene>
<dbReference type="InterPro" id="IPR029058">
    <property type="entry name" value="AB_hydrolase_fold"/>
</dbReference>
<accession>A0AAV5WN90</accession>
<feature type="signal peptide" evidence="2">
    <location>
        <begin position="1"/>
        <end position="17"/>
    </location>
</feature>
<comment type="caution">
    <text evidence="4">The sequence shown here is derived from an EMBL/GenBank/DDBJ whole genome shotgun (WGS) entry which is preliminary data.</text>
</comment>
<reference evidence="4" key="1">
    <citation type="submission" date="2023-10" db="EMBL/GenBank/DDBJ databases">
        <title>Genome assembly of Pristionchus species.</title>
        <authorList>
            <person name="Yoshida K."/>
            <person name="Sommer R.J."/>
        </authorList>
    </citation>
    <scope>NUCLEOTIDE SEQUENCE</scope>
    <source>
        <strain evidence="4">RS5133</strain>
    </source>
</reference>
<evidence type="ECO:0000256" key="1">
    <source>
        <dbReference type="SAM" id="Phobius"/>
    </source>
</evidence>
<keyword evidence="1" id="KW-0472">Membrane</keyword>
<dbReference type="Gene3D" id="3.40.50.1820">
    <property type="entry name" value="alpha/beta hydrolase"/>
    <property type="match status" value="1"/>
</dbReference>
<evidence type="ECO:0000256" key="2">
    <source>
        <dbReference type="SAM" id="SignalP"/>
    </source>
</evidence>
<dbReference type="EMBL" id="BTSY01000006">
    <property type="protein sequence ID" value="GMT31209.1"/>
    <property type="molecule type" value="Genomic_DNA"/>
</dbReference>
<dbReference type="Proteomes" id="UP001432322">
    <property type="component" value="Unassembled WGS sequence"/>
</dbReference>
<dbReference type="AlphaFoldDB" id="A0AAV5WN90"/>
<evidence type="ECO:0000313" key="5">
    <source>
        <dbReference type="Proteomes" id="UP001432322"/>
    </source>
</evidence>
<sequence>MIIRCITALCLVGISLAQDDLIAKTSKGSIQGYESASFDGTRVRIFKAIPFARPPVGDLRWKLPVEAQKWEGVKDGRKYAAACMSNSTTSSSPQNWVDEDCLYMNVFVHGECSEAKKCPIIVYFHGGGMNYDSATYFNDTALVETYASKGVMLVIPAFRLGFTGQFTVGDDGELIPSNLNMHDALFGLKFIRDEAAAFGGDKDDLTLMGHSFGGAMSILLGFSPLRKMQVPVQKLIVMSPGLSFDDPELNLRLSTEMIKRAGCTHAFKKVMLDCMMKKSGPELLAIQRTMEEEDHAAGDGALFGGILMRGPLFPFKSFPEMFTKAPKVDIMAGSTIGEMDFPETNTTVTRNSFGMYNGKFVGARNVEELDNLYYNLTTSGKNNQTHLPESQAIYLAVYLASRSIMQGGNKAYVYSFDQPTHHMHTDDLSHLMGIHLFEKDENEKEISQFYPQLFLNFTKYGTPSPRWKSMNLKDRYYSIAVDHETKRYPEMRDFYQQETIDFWLRKAPKIDKMITVTRAAGANLEWDKTKGGFRDLVLEDGEGERQKQNETLIPVLLVHTSYFPSFLLISAVFLLGVALGRYLLADSTSREERMWILGPDGRGIPVDKVPAYAEQMF</sequence>
<evidence type="ECO:0000313" key="4">
    <source>
        <dbReference type="EMBL" id="GMT31209.1"/>
    </source>
</evidence>
<keyword evidence="1" id="KW-1133">Transmembrane helix</keyword>
<dbReference type="PANTHER" id="PTHR45580:SF6">
    <property type="entry name" value="CARBOXYLESTERASE TYPE B DOMAIN-CONTAINING PROTEIN"/>
    <property type="match status" value="1"/>
</dbReference>
<feature type="domain" description="Carboxylesterase type B" evidence="3">
    <location>
        <begin position="21"/>
        <end position="503"/>
    </location>
</feature>
<proteinExistence type="predicted"/>
<protein>
    <recommendedName>
        <fullName evidence="3">Carboxylesterase type B domain-containing protein</fullName>
    </recommendedName>
</protein>